<dbReference type="PANTHER" id="PTHR23084">
    <property type="entry name" value="PHOSPHATIDYLINOSITOL-4-PHOSPHATE 5-KINASE RELATED"/>
    <property type="match status" value="1"/>
</dbReference>
<name>A0A5F1ZNM6_9LEPT</name>
<gene>
    <name evidence="3" type="ORF">EHO57_01895</name>
    <name evidence="4" type="ORF">EHQ53_17655</name>
</gene>
<feature type="region of interest" description="Disordered" evidence="2">
    <location>
        <begin position="229"/>
        <end position="265"/>
    </location>
</feature>
<dbReference type="Pfam" id="PF02493">
    <property type="entry name" value="MORN"/>
    <property type="match status" value="6"/>
</dbReference>
<dbReference type="SMART" id="SM00698">
    <property type="entry name" value="MORN"/>
    <property type="match status" value="4"/>
</dbReference>
<proteinExistence type="predicted"/>
<dbReference type="SUPFAM" id="SSF82185">
    <property type="entry name" value="Histone H3 K4-specific methyltransferase SET7/9 N-terminal domain"/>
    <property type="match status" value="1"/>
</dbReference>
<evidence type="ECO:0000313" key="6">
    <source>
        <dbReference type="Proteomes" id="UP000297946"/>
    </source>
</evidence>
<dbReference type="OrthoDB" id="346046at2"/>
<feature type="compositionally biased region" description="Basic residues" evidence="2">
    <location>
        <begin position="252"/>
        <end position="265"/>
    </location>
</feature>
<dbReference type="RefSeq" id="WP_135647084.1">
    <property type="nucleotide sequence ID" value="NZ_RQER01000001.1"/>
</dbReference>
<evidence type="ECO:0000313" key="3">
    <source>
        <dbReference type="EMBL" id="TGK05458.1"/>
    </source>
</evidence>
<comment type="caution">
    <text evidence="3">The sequence shown here is derived from an EMBL/GenBank/DDBJ whole genome shotgun (WGS) entry which is preliminary data.</text>
</comment>
<dbReference type="Proteomes" id="UP000297946">
    <property type="component" value="Unassembled WGS sequence"/>
</dbReference>
<evidence type="ECO:0000256" key="2">
    <source>
        <dbReference type="SAM" id="MobiDB-lite"/>
    </source>
</evidence>
<dbReference type="Proteomes" id="UP000297273">
    <property type="component" value="Unassembled WGS sequence"/>
</dbReference>
<dbReference type="Gene3D" id="2.20.110.10">
    <property type="entry name" value="Histone H3 K4-specific methyltransferase SET7/9 N-terminal domain"/>
    <property type="match status" value="3"/>
</dbReference>
<organism evidence="3 6">
    <name type="scientific">Leptospira langatensis</name>
    <dbReference type="NCBI Taxonomy" id="2484983"/>
    <lineage>
        <taxon>Bacteria</taxon>
        <taxon>Pseudomonadati</taxon>
        <taxon>Spirochaetota</taxon>
        <taxon>Spirochaetia</taxon>
        <taxon>Leptospirales</taxon>
        <taxon>Leptospiraceae</taxon>
        <taxon>Leptospira</taxon>
    </lineage>
</organism>
<reference evidence="4" key="1">
    <citation type="submission" date="2018-10" db="EMBL/GenBank/DDBJ databases">
        <authorList>
            <person name="Vincent A.T."/>
            <person name="Schiettekatte O."/>
            <person name="Bourhy P."/>
            <person name="Veyrier F.J."/>
            <person name="Picardeau M."/>
        </authorList>
    </citation>
    <scope>NUCLEOTIDE SEQUENCE</scope>
    <source>
        <strain evidence="4">201702690</strain>
    </source>
</reference>
<keyword evidence="1" id="KW-0677">Repeat</keyword>
<evidence type="ECO:0008006" key="7">
    <source>
        <dbReference type="Google" id="ProtNLM"/>
    </source>
</evidence>
<sequence length="265" mass="30190">MIIQIFDFLKRAFSFVRESFLFRKIVSFYQPFTWKKGLGTFVAVFVLVAAYYRIFDDAICISGDCKNSLSKMEFRNGDVYEGMFVDSKPQGFGAFWGPKGDYYQGGWFRGMKHGVGKYVYPNGTEYIGDFVFNKKEGHGIFKWQDGTILNADWIGDHPQGKGVLTLPDSRKLHGYYQRGFIYDGNGVFIYNDGSKYIGSWKAGQRHGFGVLFASNGMVSYKGLWREDKPAQPFVKPDDQPEPSAAEEAKVSKVLKKNKKKGKNHE</sequence>
<dbReference type="AlphaFoldDB" id="A0A5F1ZNM6"/>
<dbReference type="EMBL" id="RQER01000001">
    <property type="protein sequence ID" value="TGK05458.1"/>
    <property type="molecule type" value="Genomic_DNA"/>
</dbReference>
<evidence type="ECO:0000256" key="1">
    <source>
        <dbReference type="ARBA" id="ARBA00022737"/>
    </source>
</evidence>
<protein>
    <recommendedName>
        <fullName evidence="7">Membrane-binding protein</fullName>
    </recommendedName>
</protein>
<reference evidence="3 6" key="2">
    <citation type="journal article" date="2019" name="PLoS Negl. Trop. Dis.">
        <title>Revisiting the worldwide diversity of Leptospira species in the environment.</title>
        <authorList>
            <person name="Vincent A.T."/>
            <person name="Schiettekatte O."/>
            <person name="Bourhy P."/>
            <person name="Veyrier F.J."/>
            <person name="Picardeau M."/>
        </authorList>
    </citation>
    <scope>NUCLEOTIDE SEQUENCE [LARGE SCALE GENOMIC DNA]</scope>
    <source>
        <strain evidence="4">201702690</strain>
        <strain evidence="3 6">SSW18</strain>
    </source>
</reference>
<dbReference type="EMBL" id="RQGC01000013">
    <property type="protein sequence ID" value="TGL38594.1"/>
    <property type="molecule type" value="Genomic_DNA"/>
</dbReference>
<dbReference type="PANTHER" id="PTHR23084:SF262">
    <property type="entry name" value="FYVE-TYPE DOMAIN-CONTAINING PROTEIN"/>
    <property type="match status" value="1"/>
</dbReference>
<keyword evidence="5" id="KW-1185">Reference proteome</keyword>
<dbReference type="InterPro" id="IPR003409">
    <property type="entry name" value="MORN"/>
</dbReference>
<evidence type="ECO:0000313" key="4">
    <source>
        <dbReference type="EMBL" id="TGL38594.1"/>
    </source>
</evidence>
<evidence type="ECO:0000313" key="5">
    <source>
        <dbReference type="Proteomes" id="UP000297273"/>
    </source>
</evidence>
<accession>A0A5F1ZNM6</accession>